<dbReference type="RefSeq" id="WP_166250175.1">
    <property type="nucleotide sequence ID" value="NZ_CP049616.1"/>
</dbReference>
<sequence>MNNSITWTEKLDKGYWLMNLGYRDYIAARFLLNNHLIVQGLTLASTSVEKYLKALIVFNLEVREKYHYHFDKFDKLKNLLENVNKDITKELDPVFLEILENAFKIRYYDRIKSPIFIGLYINQFIGELDYTIDFIERFIVNTQNGGESISAYSRAIKNNEPHLYENNFILNKEDKKEHMEKTDVGFSIHLRMGSVSQEENIVKGGSTKNKYEGQIARFTEFSEHLFGIHKSGDFVLKE</sequence>
<gene>
    <name evidence="1" type="ORF">GVT53_19675</name>
</gene>
<protein>
    <submittedName>
        <fullName evidence="1">HEPN domain-containing protein</fullName>
    </submittedName>
</protein>
<name>A0A6G7J7J7_9FLAO</name>
<evidence type="ECO:0000313" key="2">
    <source>
        <dbReference type="Proteomes" id="UP000502928"/>
    </source>
</evidence>
<proteinExistence type="predicted"/>
<keyword evidence="2" id="KW-1185">Reference proteome</keyword>
<organism evidence="1 2">
    <name type="scientific">Flagellimonas oceani</name>
    <dbReference type="NCBI Taxonomy" id="2698672"/>
    <lineage>
        <taxon>Bacteria</taxon>
        <taxon>Pseudomonadati</taxon>
        <taxon>Bacteroidota</taxon>
        <taxon>Flavobacteriia</taxon>
        <taxon>Flavobacteriales</taxon>
        <taxon>Flavobacteriaceae</taxon>
        <taxon>Flagellimonas</taxon>
    </lineage>
</organism>
<dbReference type="EMBL" id="CP049616">
    <property type="protein sequence ID" value="QII46805.1"/>
    <property type="molecule type" value="Genomic_DNA"/>
</dbReference>
<evidence type="ECO:0000313" key="1">
    <source>
        <dbReference type="EMBL" id="QII46805.1"/>
    </source>
</evidence>
<dbReference type="Proteomes" id="UP000502928">
    <property type="component" value="Chromosome"/>
</dbReference>
<dbReference type="Gene3D" id="1.20.120.330">
    <property type="entry name" value="Nucleotidyltransferases domain 2"/>
    <property type="match status" value="1"/>
</dbReference>
<dbReference type="KEGG" id="mut:GVT53_19675"/>
<reference evidence="1 2" key="1">
    <citation type="submission" date="2020-02" db="EMBL/GenBank/DDBJ databases">
        <title>Complete genome of Muricauda sp. 501str8.</title>
        <authorList>
            <person name="Dong B."/>
            <person name="Zhu S."/>
            <person name="Yang J."/>
            <person name="Chen J."/>
        </authorList>
    </citation>
    <scope>NUCLEOTIDE SEQUENCE [LARGE SCALE GENOMIC DNA]</scope>
    <source>
        <strain evidence="1 2">501str8</strain>
    </source>
</reference>
<dbReference type="AlphaFoldDB" id="A0A6G7J7J7"/>
<accession>A0A6G7J7J7</accession>